<keyword evidence="3" id="KW-1185">Reference proteome</keyword>
<dbReference type="Proteomes" id="UP000800094">
    <property type="component" value="Unassembled WGS sequence"/>
</dbReference>
<evidence type="ECO:0000313" key="3">
    <source>
        <dbReference type="Proteomes" id="UP000800094"/>
    </source>
</evidence>
<protein>
    <submittedName>
        <fullName evidence="2">Uncharacterized protein</fullName>
    </submittedName>
</protein>
<accession>A0A6A6IME9</accession>
<dbReference type="AlphaFoldDB" id="A0A6A6IME9"/>
<dbReference type="RefSeq" id="XP_033686749.1">
    <property type="nucleotide sequence ID" value="XM_033831951.1"/>
</dbReference>
<feature type="compositionally biased region" description="Basic residues" evidence="1">
    <location>
        <begin position="56"/>
        <end position="68"/>
    </location>
</feature>
<evidence type="ECO:0000313" key="2">
    <source>
        <dbReference type="EMBL" id="KAF2251745.1"/>
    </source>
</evidence>
<dbReference type="EMBL" id="ML987192">
    <property type="protein sequence ID" value="KAF2251745.1"/>
    <property type="molecule type" value="Genomic_DNA"/>
</dbReference>
<gene>
    <name evidence="2" type="ORF">BU26DRAFT_548549</name>
</gene>
<sequence>MSSPSAHIRLPGQRSVTFSDHRREHYRSCPPSPLPAFRINSEDHFVNSFHRQPVNKFHRHQKGAHRRPPSPYPLHDRNHSSRPICGDLGMDSPTHERGTCPYCHENHSYPLFPEHVMQMPVTERMKRWWKGKKNQVVDATVEAWYRTKDRLGKKG</sequence>
<feature type="region of interest" description="Disordered" evidence="1">
    <location>
        <begin position="51"/>
        <end position="89"/>
    </location>
</feature>
<feature type="region of interest" description="Disordered" evidence="1">
    <location>
        <begin position="1"/>
        <end position="33"/>
    </location>
</feature>
<reference evidence="2" key="1">
    <citation type="journal article" date="2020" name="Stud. Mycol.">
        <title>101 Dothideomycetes genomes: a test case for predicting lifestyles and emergence of pathogens.</title>
        <authorList>
            <person name="Haridas S."/>
            <person name="Albert R."/>
            <person name="Binder M."/>
            <person name="Bloem J."/>
            <person name="Labutti K."/>
            <person name="Salamov A."/>
            <person name="Andreopoulos B."/>
            <person name="Baker S."/>
            <person name="Barry K."/>
            <person name="Bills G."/>
            <person name="Bluhm B."/>
            <person name="Cannon C."/>
            <person name="Castanera R."/>
            <person name="Culley D."/>
            <person name="Daum C."/>
            <person name="Ezra D."/>
            <person name="Gonzalez J."/>
            <person name="Henrissat B."/>
            <person name="Kuo A."/>
            <person name="Liang C."/>
            <person name="Lipzen A."/>
            <person name="Lutzoni F."/>
            <person name="Magnuson J."/>
            <person name="Mondo S."/>
            <person name="Nolan M."/>
            <person name="Ohm R."/>
            <person name="Pangilinan J."/>
            <person name="Park H.-J."/>
            <person name="Ramirez L."/>
            <person name="Alfaro M."/>
            <person name="Sun H."/>
            <person name="Tritt A."/>
            <person name="Yoshinaga Y."/>
            <person name="Zwiers L.-H."/>
            <person name="Turgeon B."/>
            <person name="Goodwin S."/>
            <person name="Spatafora J."/>
            <person name="Crous P."/>
            <person name="Grigoriev I."/>
        </authorList>
    </citation>
    <scope>NUCLEOTIDE SEQUENCE</scope>
    <source>
        <strain evidence="2">CBS 122368</strain>
    </source>
</reference>
<organism evidence="2 3">
    <name type="scientific">Trematosphaeria pertusa</name>
    <dbReference type="NCBI Taxonomy" id="390896"/>
    <lineage>
        <taxon>Eukaryota</taxon>
        <taxon>Fungi</taxon>
        <taxon>Dikarya</taxon>
        <taxon>Ascomycota</taxon>
        <taxon>Pezizomycotina</taxon>
        <taxon>Dothideomycetes</taxon>
        <taxon>Pleosporomycetidae</taxon>
        <taxon>Pleosporales</taxon>
        <taxon>Massarineae</taxon>
        <taxon>Trematosphaeriaceae</taxon>
        <taxon>Trematosphaeria</taxon>
    </lineage>
</organism>
<name>A0A6A6IME9_9PLEO</name>
<proteinExistence type="predicted"/>
<dbReference type="GeneID" id="54585281"/>
<evidence type="ECO:0000256" key="1">
    <source>
        <dbReference type="SAM" id="MobiDB-lite"/>
    </source>
</evidence>